<dbReference type="OrthoDB" id="9906141at2759"/>
<reference evidence="3 4" key="1">
    <citation type="journal article" date="2019" name="Genome Biol. Evol.">
        <title>Whole-Genome Sequencing of the Giant Devil Catfish, Bagarius yarrelli.</title>
        <authorList>
            <person name="Jiang W."/>
            <person name="Lv Y."/>
            <person name="Cheng L."/>
            <person name="Yang K."/>
            <person name="Chao B."/>
            <person name="Wang X."/>
            <person name="Li Y."/>
            <person name="Pan X."/>
            <person name="You X."/>
            <person name="Zhang Y."/>
            <person name="Yang J."/>
            <person name="Li J."/>
            <person name="Zhang X."/>
            <person name="Liu S."/>
            <person name="Sun C."/>
            <person name="Yang J."/>
            <person name="Shi Q."/>
        </authorList>
    </citation>
    <scope>NUCLEOTIDE SEQUENCE [LARGE SCALE GENOMIC DNA]</scope>
    <source>
        <strain evidence="3">JWS20170419001</strain>
        <tissue evidence="3">Muscle</tissue>
    </source>
</reference>
<accession>A0A556UF92</accession>
<dbReference type="EMBL" id="VCAZ01000069">
    <property type="protein sequence ID" value="TSO67439.1"/>
    <property type="molecule type" value="Genomic_DNA"/>
</dbReference>
<dbReference type="Pfam" id="PF14970">
    <property type="entry name" value="TEDC1"/>
    <property type="match status" value="1"/>
</dbReference>
<feature type="compositionally biased region" description="Polar residues" evidence="1">
    <location>
        <begin position="264"/>
        <end position="280"/>
    </location>
</feature>
<evidence type="ECO:0000313" key="4">
    <source>
        <dbReference type="Proteomes" id="UP000319801"/>
    </source>
</evidence>
<dbReference type="AlphaFoldDB" id="A0A556UF92"/>
<dbReference type="Proteomes" id="UP000319801">
    <property type="component" value="Unassembled WGS sequence"/>
</dbReference>
<gene>
    <name evidence="3" type="ORF">Baya_10166</name>
</gene>
<feature type="compositionally biased region" description="Polar residues" evidence="1">
    <location>
        <begin position="329"/>
        <end position="340"/>
    </location>
</feature>
<feature type="region of interest" description="Disordered" evidence="1">
    <location>
        <begin position="264"/>
        <end position="285"/>
    </location>
</feature>
<dbReference type="InterPro" id="IPR043535">
    <property type="entry name" value="TEDC1"/>
</dbReference>
<feature type="domain" description="Tubulin epsilon and delta complex protein 1" evidence="2">
    <location>
        <begin position="51"/>
        <end position="218"/>
    </location>
</feature>
<sequence>MQRKNEEFTKNIKAKEVITTLCKFLSALDVESVPTAEVFRRAKFNKPDASGYGSWWVLQPQACESNLDIGSRDLLLAFGWLIASGNLLEALLRERFLQLDVLSSAAVGLPKELELDFNSCEEKDIRRLQWQYGKLKLQWRSLFTAQQEQAKLTDKARSLCYHTSSSPTCYPSTAYVSDPAALEKDIERIQSLNKILEAYLAWKNVEPMFWCWMDSVIDGYLSDGYPEGLGGVRPKEDVTQSCSYGDRARRSLKRLEKMLLKLQTKQQDTPDVSADTTGLNHRQKEEVEKKVTAQLQSFSLVNTPTATDRGFTPYFQKPQASGSRKGDSSHAQTPGTLQASSVLKELRNRKAILKWEIELLRQSCRDEILSKVNTLEGLVFISPFKR</sequence>
<evidence type="ECO:0000256" key="1">
    <source>
        <dbReference type="SAM" id="MobiDB-lite"/>
    </source>
</evidence>
<dbReference type="PANTHER" id="PTHR35076:SF1">
    <property type="entry name" value="TUBULIN EPSILON AND DELTA COMPLEX PROTEIN 1"/>
    <property type="match status" value="1"/>
</dbReference>
<organism evidence="3 4">
    <name type="scientific">Bagarius yarrelli</name>
    <name type="common">Goonch</name>
    <name type="synonym">Bagrus yarrelli</name>
    <dbReference type="NCBI Taxonomy" id="175774"/>
    <lineage>
        <taxon>Eukaryota</taxon>
        <taxon>Metazoa</taxon>
        <taxon>Chordata</taxon>
        <taxon>Craniata</taxon>
        <taxon>Vertebrata</taxon>
        <taxon>Euteleostomi</taxon>
        <taxon>Actinopterygii</taxon>
        <taxon>Neopterygii</taxon>
        <taxon>Teleostei</taxon>
        <taxon>Ostariophysi</taxon>
        <taxon>Siluriformes</taxon>
        <taxon>Sisoridae</taxon>
        <taxon>Sisorinae</taxon>
        <taxon>Bagarius</taxon>
    </lineage>
</organism>
<name>A0A556UF92_BAGYA</name>
<dbReference type="PANTHER" id="PTHR35076">
    <property type="entry name" value="TUBULIN EPSILON AND DELTA COMPLEX PROTEIN 1"/>
    <property type="match status" value="1"/>
</dbReference>
<protein>
    <recommendedName>
        <fullName evidence="2">Tubulin epsilon and delta complex protein 1 domain-containing protein</fullName>
    </recommendedName>
</protein>
<evidence type="ECO:0000259" key="2">
    <source>
        <dbReference type="Pfam" id="PF14970"/>
    </source>
</evidence>
<evidence type="ECO:0000313" key="3">
    <source>
        <dbReference type="EMBL" id="TSO67439.1"/>
    </source>
</evidence>
<comment type="caution">
    <text evidence="3">The sequence shown here is derived from an EMBL/GenBank/DDBJ whole genome shotgun (WGS) entry which is preliminary data.</text>
</comment>
<dbReference type="InterPro" id="IPR027996">
    <property type="entry name" value="TEDC1_dom"/>
</dbReference>
<proteinExistence type="predicted"/>
<feature type="region of interest" description="Disordered" evidence="1">
    <location>
        <begin position="309"/>
        <end position="340"/>
    </location>
</feature>
<keyword evidence="4" id="KW-1185">Reference proteome</keyword>